<dbReference type="Proteomes" id="UP000824120">
    <property type="component" value="Chromosome 7"/>
</dbReference>
<organism evidence="1 2">
    <name type="scientific">Solanum commersonii</name>
    <name type="common">Commerson's wild potato</name>
    <name type="synonym">Commerson's nightshade</name>
    <dbReference type="NCBI Taxonomy" id="4109"/>
    <lineage>
        <taxon>Eukaryota</taxon>
        <taxon>Viridiplantae</taxon>
        <taxon>Streptophyta</taxon>
        <taxon>Embryophyta</taxon>
        <taxon>Tracheophyta</taxon>
        <taxon>Spermatophyta</taxon>
        <taxon>Magnoliopsida</taxon>
        <taxon>eudicotyledons</taxon>
        <taxon>Gunneridae</taxon>
        <taxon>Pentapetalae</taxon>
        <taxon>asterids</taxon>
        <taxon>lamiids</taxon>
        <taxon>Solanales</taxon>
        <taxon>Solanaceae</taxon>
        <taxon>Solanoideae</taxon>
        <taxon>Solaneae</taxon>
        <taxon>Solanum</taxon>
    </lineage>
</organism>
<gene>
    <name evidence="1" type="ORF">H5410_036525</name>
</gene>
<accession>A0A9J5Y528</accession>
<keyword evidence="2" id="KW-1185">Reference proteome</keyword>
<reference evidence="1 2" key="1">
    <citation type="submission" date="2020-09" db="EMBL/GenBank/DDBJ databases">
        <title>De no assembly of potato wild relative species, Solanum commersonii.</title>
        <authorList>
            <person name="Cho K."/>
        </authorList>
    </citation>
    <scope>NUCLEOTIDE SEQUENCE [LARGE SCALE GENOMIC DNA]</scope>
    <source>
        <strain evidence="1">LZ3.2</strain>
        <tissue evidence="1">Leaf</tissue>
    </source>
</reference>
<sequence>MKEQKINISSMPRILMQIVHLVKIIDILNGSLLIVKYKFNAKISSIDSNTNSWYPACKKCYRYRLKIDVIVEE</sequence>
<name>A0A9J5Y528_SOLCO</name>
<comment type="caution">
    <text evidence="1">The sequence shown here is derived from an EMBL/GenBank/DDBJ whole genome shotgun (WGS) entry which is preliminary data.</text>
</comment>
<protein>
    <submittedName>
        <fullName evidence="1">Uncharacterized protein</fullName>
    </submittedName>
</protein>
<dbReference type="EMBL" id="JACXVP010000007">
    <property type="protein sequence ID" value="KAG5595293.1"/>
    <property type="molecule type" value="Genomic_DNA"/>
</dbReference>
<dbReference type="AlphaFoldDB" id="A0A9J5Y528"/>
<evidence type="ECO:0000313" key="1">
    <source>
        <dbReference type="EMBL" id="KAG5595293.1"/>
    </source>
</evidence>
<evidence type="ECO:0000313" key="2">
    <source>
        <dbReference type="Proteomes" id="UP000824120"/>
    </source>
</evidence>
<proteinExistence type="predicted"/>